<name>A0AAN6PHH9_9PEZI</name>
<dbReference type="Proteomes" id="UP001303115">
    <property type="component" value="Unassembled WGS sequence"/>
</dbReference>
<gene>
    <name evidence="3" type="ORF">C8A01DRAFT_35785</name>
</gene>
<feature type="coiled-coil region" evidence="1">
    <location>
        <begin position="100"/>
        <end position="127"/>
    </location>
</feature>
<reference evidence="4" key="1">
    <citation type="journal article" date="2023" name="Mol. Phylogenet. Evol.">
        <title>Genome-scale phylogeny and comparative genomics of the fungal order Sordariales.</title>
        <authorList>
            <person name="Hensen N."/>
            <person name="Bonometti L."/>
            <person name="Westerberg I."/>
            <person name="Brannstrom I.O."/>
            <person name="Guillou S."/>
            <person name="Cros-Aarteil S."/>
            <person name="Calhoun S."/>
            <person name="Haridas S."/>
            <person name="Kuo A."/>
            <person name="Mondo S."/>
            <person name="Pangilinan J."/>
            <person name="Riley R."/>
            <person name="LaButti K."/>
            <person name="Andreopoulos B."/>
            <person name="Lipzen A."/>
            <person name="Chen C."/>
            <person name="Yan M."/>
            <person name="Daum C."/>
            <person name="Ng V."/>
            <person name="Clum A."/>
            <person name="Steindorff A."/>
            <person name="Ohm R.A."/>
            <person name="Martin F."/>
            <person name="Silar P."/>
            <person name="Natvig D.O."/>
            <person name="Lalanne C."/>
            <person name="Gautier V."/>
            <person name="Ament-Velasquez S.L."/>
            <person name="Kruys A."/>
            <person name="Hutchinson M.I."/>
            <person name="Powell A.J."/>
            <person name="Barry K."/>
            <person name="Miller A.N."/>
            <person name="Grigoriev I.V."/>
            <person name="Debuchy R."/>
            <person name="Gladieux P."/>
            <person name="Hiltunen Thoren M."/>
            <person name="Johannesson H."/>
        </authorList>
    </citation>
    <scope>NUCLEOTIDE SEQUENCE [LARGE SCALE GENOMIC DNA]</scope>
    <source>
        <strain evidence="4">CBS 284.82</strain>
    </source>
</reference>
<sequence>MSLSEDRWDKTELVPTPFESDRKYFGIVYEYIPPAPLEAPAMQRQIDFLYYVGLNCVQACNQLNWQGPGIRLDFGDFCPPICPRFRGEDHIGTPTTAAYILDLEETVEEEESDVDKRMEEFEEHQRQARVPRARAAAVERAYCARYFVGDRQQRHPNQVSTRLPEEVLTAVRVPEIEPMPVRRAWQAYRRLKLKYLVALEESESMDEKEGAKDTAQDDESH</sequence>
<organism evidence="3 4">
    <name type="scientific">Parachaetomium inaequale</name>
    <dbReference type="NCBI Taxonomy" id="2588326"/>
    <lineage>
        <taxon>Eukaryota</taxon>
        <taxon>Fungi</taxon>
        <taxon>Dikarya</taxon>
        <taxon>Ascomycota</taxon>
        <taxon>Pezizomycotina</taxon>
        <taxon>Sordariomycetes</taxon>
        <taxon>Sordariomycetidae</taxon>
        <taxon>Sordariales</taxon>
        <taxon>Chaetomiaceae</taxon>
        <taxon>Parachaetomium</taxon>
    </lineage>
</organism>
<dbReference type="EMBL" id="MU854382">
    <property type="protein sequence ID" value="KAK4040183.1"/>
    <property type="molecule type" value="Genomic_DNA"/>
</dbReference>
<dbReference type="AlphaFoldDB" id="A0AAN6PHH9"/>
<evidence type="ECO:0000313" key="4">
    <source>
        <dbReference type="Proteomes" id="UP001303115"/>
    </source>
</evidence>
<accession>A0AAN6PHH9</accession>
<proteinExistence type="predicted"/>
<protein>
    <submittedName>
        <fullName evidence="3">Uncharacterized protein</fullName>
    </submittedName>
</protein>
<evidence type="ECO:0000256" key="1">
    <source>
        <dbReference type="SAM" id="Coils"/>
    </source>
</evidence>
<keyword evidence="1" id="KW-0175">Coiled coil</keyword>
<evidence type="ECO:0000256" key="2">
    <source>
        <dbReference type="SAM" id="MobiDB-lite"/>
    </source>
</evidence>
<comment type="caution">
    <text evidence="3">The sequence shown here is derived from an EMBL/GenBank/DDBJ whole genome shotgun (WGS) entry which is preliminary data.</text>
</comment>
<evidence type="ECO:0000313" key="3">
    <source>
        <dbReference type="EMBL" id="KAK4040183.1"/>
    </source>
</evidence>
<keyword evidence="4" id="KW-1185">Reference proteome</keyword>
<feature type="region of interest" description="Disordered" evidence="2">
    <location>
        <begin position="201"/>
        <end position="221"/>
    </location>
</feature>
<feature type="compositionally biased region" description="Basic and acidic residues" evidence="2">
    <location>
        <begin position="205"/>
        <end position="221"/>
    </location>
</feature>